<evidence type="ECO:0000259" key="2">
    <source>
        <dbReference type="PROSITE" id="PS50110"/>
    </source>
</evidence>
<protein>
    <submittedName>
        <fullName evidence="3">Response regulator receiver protein</fullName>
    </submittedName>
</protein>
<accession>A0A1L1PWV1</accession>
<dbReference type="PANTHER" id="PTHR44520:SF2">
    <property type="entry name" value="RESPONSE REGULATOR RCP1"/>
    <property type="match status" value="1"/>
</dbReference>
<dbReference type="SMART" id="SM00448">
    <property type="entry name" value="REC"/>
    <property type="match status" value="1"/>
</dbReference>
<keyword evidence="1" id="KW-0597">Phosphoprotein</keyword>
<dbReference type="GO" id="GO:0000160">
    <property type="term" value="P:phosphorelay signal transduction system"/>
    <property type="evidence" value="ECO:0007669"/>
    <property type="project" value="InterPro"/>
</dbReference>
<sequence length="134" mass="15002">MNTERILLVDDSENDNLFHEITIRKTGFAGEIRAFESAEDFLQFLRQDEGGVPTLVLLDINLPGMSGFDCARQVDTLVGEDRSVFVSVLTSSTWRDDRHTADAIAVIEDFLIKPLTREALERVMERARAKACAG</sequence>
<dbReference type="Proteomes" id="UP000028878">
    <property type="component" value="Unassembled WGS sequence"/>
</dbReference>
<dbReference type="PANTHER" id="PTHR44520">
    <property type="entry name" value="RESPONSE REGULATOR RCP1-RELATED"/>
    <property type="match status" value="1"/>
</dbReference>
<gene>
    <name evidence="3" type="ORF">BN948_04205</name>
</gene>
<reference evidence="4" key="1">
    <citation type="submission" date="2014-11" db="EMBL/GenBank/DDBJ databases">
        <title>Draft genome sequence of Hydrogenophaga intermedia S1.</title>
        <authorList>
            <person name="Gan H.M."/>
            <person name="Chew T.H."/>
            <person name="Stolz A."/>
        </authorList>
    </citation>
    <scope>NUCLEOTIDE SEQUENCE [LARGE SCALE GENOMIC DNA]</scope>
    <source>
        <strain evidence="4">S1</strain>
    </source>
</reference>
<dbReference type="PROSITE" id="PS50110">
    <property type="entry name" value="RESPONSE_REGULATORY"/>
    <property type="match status" value="1"/>
</dbReference>
<name>A0A1L1PWV1_HYDIT</name>
<feature type="domain" description="Response regulatory" evidence="2">
    <location>
        <begin position="5"/>
        <end position="128"/>
    </location>
</feature>
<dbReference type="EMBL" id="CCAE010000052">
    <property type="protein sequence ID" value="CDN89765.1"/>
    <property type="molecule type" value="Genomic_DNA"/>
</dbReference>
<evidence type="ECO:0000313" key="4">
    <source>
        <dbReference type="Proteomes" id="UP000028878"/>
    </source>
</evidence>
<dbReference type="AlphaFoldDB" id="A0A1L1PWV1"/>
<evidence type="ECO:0000256" key="1">
    <source>
        <dbReference type="PROSITE-ProRule" id="PRU00169"/>
    </source>
</evidence>
<proteinExistence type="predicted"/>
<dbReference type="InterPro" id="IPR052893">
    <property type="entry name" value="TCS_response_regulator"/>
</dbReference>
<dbReference type="Pfam" id="PF00072">
    <property type="entry name" value="Response_reg"/>
    <property type="match status" value="1"/>
</dbReference>
<dbReference type="SUPFAM" id="SSF52172">
    <property type="entry name" value="CheY-like"/>
    <property type="match status" value="1"/>
</dbReference>
<dbReference type="RefSeq" id="WP_009519028.1">
    <property type="nucleotide sequence ID" value="NZ_CCAE010000052.1"/>
</dbReference>
<dbReference type="InterPro" id="IPR011006">
    <property type="entry name" value="CheY-like_superfamily"/>
</dbReference>
<organism evidence="3 4">
    <name type="scientific">Hydrogenophaga intermedia</name>
    <dbReference type="NCBI Taxonomy" id="65786"/>
    <lineage>
        <taxon>Bacteria</taxon>
        <taxon>Pseudomonadati</taxon>
        <taxon>Pseudomonadota</taxon>
        <taxon>Betaproteobacteria</taxon>
        <taxon>Burkholderiales</taxon>
        <taxon>Comamonadaceae</taxon>
        <taxon>Hydrogenophaga</taxon>
    </lineage>
</organism>
<dbReference type="Gene3D" id="3.40.50.2300">
    <property type="match status" value="1"/>
</dbReference>
<evidence type="ECO:0000313" key="3">
    <source>
        <dbReference type="EMBL" id="CDN89765.1"/>
    </source>
</evidence>
<keyword evidence="4" id="KW-1185">Reference proteome</keyword>
<dbReference type="InterPro" id="IPR001789">
    <property type="entry name" value="Sig_transdc_resp-reg_receiver"/>
</dbReference>
<feature type="modified residue" description="4-aspartylphosphate" evidence="1">
    <location>
        <position position="59"/>
    </location>
</feature>